<dbReference type="PANTHER" id="PTHR33050:SF7">
    <property type="entry name" value="RIBONUCLEASE H"/>
    <property type="match status" value="1"/>
</dbReference>
<evidence type="ECO:0000313" key="2">
    <source>
        <dbReference type="Proteomes" id="UP000183567"/>
    </source>
</evidence>
<reference evidence="1 2" key="1">
    <citation type="submission" date="2016-03" db="EMBL/GenBank/DDBJ databases">
        <title>Comparative genomics of the ectomycorrhizal sister species Rhizopogon vinicolor and Rhizopogon vesiculosus (Basidiomycota: Boletales) reveals a divergence of the mating type B locus.</title>
        <authorList>
            <person name="Mujic A.B."/>
            <person name="Kuo A."/>
            <person name="Tritt A."/>
            <person name="Lipzen A."/>
            <person name="Chen C."/>
            <person name="Johnson J."/>
            <person name="Sharma A."/>
            <person name="Barry K."/>
            <person name="Grigoriev I.V."/>
            <person name="Spatafora J.W."/>
        </authorList>
    </citation>
    <scope>NUCLEOTIDE SEQUENCE [LARGE SCALE GENOMIC DNA]</scope>
    <source>
        <strain evidence="1 2">AM-OR11-056</strain>
    </source>
</reference>
<gene>
    <name evidence="1" type="ORF">AZE42_13252</name>
</gene>
<dbReference type="AlphaFoldDB" id="A0A1J8QH62"/>
<dbReference type="PANTHER" id="PTHR33050">
    <property type="entry name" value="REVERSE TRANSCRIPTASE DOMAIN-CONTAINING PROTEIN"/>
    <property type="match status" value="1"/>
</dbReference>
<evidence type="ECO:0000313" key="1">
    <source>
        <dbReference type="EMBL" id="OJA11076.1"/>
    </source>
</evidence>
<dbReference type="OrthoDB" id="2678913at2759"/>
<protein>
    <submittedName>
        <fullName evidence="1">Uncharacterized protein</fullName>
    </submittedName>
</protein>
<proteinExistence type="predicted"/>
<keyword evidence="2" id="KW-1185">Reference proteome</keyword>
<dbReference type="Proteomes" id="UP000183567">
    <property type="component" value="Unassembled WGS sequence"/>
</dbReference>
<comment type="caution">
    <text evidence="1">The sequence shown here is derived from an EMBL/GenBank/DDBJ whole genome shotgun (WGS) entry which is preliminary data.</text>
</comment>
<dbReference type="STRING" id="180088.A0A1J8QH62"/>
<dbReference type="EMBL" id="LVVM01005250">
    <property type="protein sequence ID" value="OJA11076.1"/>
    <property type="molecule type" value="Genomic_DNA"/>
</dbReference>
<accession>A0A1J8QH62</accession>
<dbReference type="InterPro" id="IPR052055">
    <property type="entry name" value="Hepadnavirus_pol/RT"/>
</dbReference>
<name>A0A1J8QH62_9AGAM</name>
<sequence>MLFCVDTCTAFGATPSAGAYGHVADGGTKIFRAQGLSPLDKWVDDHIFIHIQHEHLPKYNELQKEWHKLFASEGLKQTGSRLWFGDLSPDNSQLEELSEDCSHPLKDLLNDSPRSLHDLEFMMNMQDIDKLSSKLGILWALSKDQPFRPSTVYIGFLWDLNLMVVSLSTEKTGKYLMAIHKWHKRRAHILQDVQELYGKLLHTCSVVP</sequence>
<organism evidence="1 2">
    <name type="scientific">Rhizopogon vesiculosus</name>
    <dbReference type="NCBI Taxonomy" id="180088"/>
    <lineage>
        <taxon>Eukaryota</taxon>
        <taxon>Fungi</taxon>
        <taxon>Dikarya</taxon>
        <taxon>Basidiomycota</taxon>
        <taxon>Agaricomycotina</taxon>
        <taxon>Agaricomycetes</taxon>
        <taxon>Agaricomycetidae</taxon>
        <taxon>Boletales</taxon>
        <taxon>Suillineae</taxon>
        <taxon>Rhizopogonaceae</taxon>
        <taxon>Rhizopogon</taxon>
    </lineage>
</organism>